<evidence type="ECO:0000313" key="1">
    <source>
        <dbReference type="EMBL" id="TGY00392.1"/>
    </source>
</evidence>
<accession>A0AC61R2J8</accession>
<sequence length="402" mass="46734">MQKSLVSIIIPVYNGANYLREAIDSALNQTYQNCEVIVVNDGSDDNGKTEEIALSYGSRIRYFRKENGGVATALNAGIREMQGEYFSWLSHDDVFYPRKIEEQVKCVKENNVWMTACSYDIFTDSGRRVAVPLLQFYKEGNLEKNVFSVIQSLIQFGGVLLHECIFERYGTFREDLRTTQDYEFLFRILRKEKCKFSNERLYGIRYHAEQGSNTIRSVDIERDEMYRMFLDELTHQERVELYGSDYNFFYQMLLRIFPIPGMEKSYSACLQGMRLNTCIAGEIEEKIETPIWIYGAGAYGKRLLFDLRCRGFAVEGFLDGNKKLHGKKIDGIICRGLGEQGMFRGRIIIASLYREEIAQELRRAGISNYVFKEDLDKILMDVSPQKKIVEKIIGRYQENGWR</sequence>
<comment type="caution">
    <text evidence="1">The sequence shown here is derived from an EMBL/GenBank/DDBJ whole genome shotgun (WGS) entry which is preliminary data.</text>
</comment>
<proteinExistence type="predicted"/>
<organism evidence="1 2">
    <name type="scientific">Hominisplanchenecus murintestinalis</name>
    <dbReference type="NCBI Taxonomy" id="2941517"/>
    <lineage>
        <taxon>Bacteria</taxon>
        <taxon>Bacillati</taxon>
        <taxon>Bacillota</taxon>
        <taxon>Clostridia</taxon>
        <taxon>Lachnospirales</taxon>
        <taxon>Lachnospiraceae</taxon>
        <taxon>Hominisplanchenecus</taxon>
    </lineage>
</organism>
<keyword evidence="2" id="KW-1185">Reference proteome</keyword>
<protein>
    <submittedName>
        <fullName evidence="1">Glycosyltransferase</fullName>
    </submittedName>
</protein>
<evidence type="ECO:0000313" key="2">
    <source>
        <dbReference type="Proteomes" id="UP000307720"/>
    </source>
</evidence>
<dbReference type="EMBL" id="SRZB01000002">
    <property type="protein sequence ID" value="TGY00392.1"/>
    <property type="molecule type" value="Genomic_DNA"/>
</dbReference>
<dbReference type="Proteomes" id="UP000307720">
    <property type="component" value="Unassembled WGS sequence"/>
</dbReference>
<name>A0AC61R2J8_9FIRM</name>
<gene>
    <name evidence="1" type="ORF">E5357_02510</name>
</gene>
<reference evidence="1" key="1">
    <citation type="submission" date="2019-04" db="EMBL/GenBank/DDBJ databases">
        <title>Microbes associate with the intestines of laboratory mice.</title>
        <authorList>
            <person name="Navarre W."/>
            <person name="Wong E."/>
            <person name="Huang K."/>
            <person name="Tropini C."/>
            <person name="Ng K."/>
            <person name="Yu B."/>
        </authorList>
    </citation>
    <scope>NUCLEOTIDE SEQUENCE</scope>
    <source>
        <strain evidence="1">NM72_1-8</strain>
    </source>
</reference>